<dbReference type="RefSeq" id="WP_199876571.1">
    <property type="nucleotide sequence ID" value="NZ_CCXS01000001.1"/>
</dbReference>
<protein>
    <submittedName>
        <fullName evidence="2">Uncharacterized protein</fullName>
    </submittedName>
</protein>
<gene>
    <name evidence="2" type="ORF">BN1080_00346</name>
</gene>
<keyword evidence="1" id="KW-1133">Transmembrane helix</keyword>
<dbReference type="AlphaFoldDB" id="A0A098EJF0"/>
<keyword evidence="1" id="KW-0812">Transmembrane</keyword>
<sequence length="56" mass="6645">MSKYYFYHLWISALFLTVFIYDIYQKGSFLTVMAAILCFILILINSKKNRKLKTTA</sequence>
<keyword evidence="3" id="KW-1185">Reference proteome</keyword>
<evidence type="ECO:0000313" key="2">
    <source>
        <dbReference type="EMBL" id="CEG21436.1"/>
    </source>
</evidence>
<accession>A0A098EJF0</accession>
<evidence type="ECO:0000313" key="3">
    <source>
        <dbReference type="Proteomes" id="UP000043699"/>
    </source>
</evidence>
<dbReference type="EMBL" id="CCXS01000001">
    <property type="protein sequence ID" value="CEG21436.1"/>
    <property type="molecule type" value="Genomic_DNA"/>
</dbReference>
<dbReference type="Proteomes" id="UP000043699">
    <property type="component" value="Unassembled WGS sequence"/>
</dbReference>
<organism evidence="2 3">
    <name type="scientific">Planococcus massiliensis</name>
    <dbReference type="NCBI Taxonomy" id="1499687"/>
    <lineage>
        <taxon>Bacteria</taxon>
        <taxon>Bacillati</taxon>
        <taxon>Bacillota</taxon>
        <taxon>Bacilli</taxon>
        <taxon>Bacillales</taxon>
        <taxon>Caryophanaceae</taxon>
        <taxon>Planococcus</taxon>
    </lineage>
</organism>
<keyword evidence="1" id="KW-0472">Membrane</keyword>
<evidence type="ECO:0000256" key="1">
    <source>
        <dbReference type="SAM" id="Phobius"/>
    </source>
</evidence>
<name>A0A098EJF0_9BACL</name>
<reference evidence="2 3" key="1">
    <citation type="submission" date="2014-09" db="EMBL/GenBank/DDBJ databases">
        <authorList>
            <person name="Urmite Genomes Urmite Genomes"/>
        </authorList>
    </citation>
    <scope>NUCLEOTIDE SEQUENCE [LARGE SCALE GENOMIC DNA]</scope>
    <source>
        <strain evidence="2 3">ES2</strain>
    </source>
</reference>
<dbReference type="STRING" id="1499687.BN1080_00346"/>
<feature type="transmembrane region" description="Helical" evidence="1">
    <location>
        <begin position="27"/>
        <end position="44"/>
    </location>
</feature>
<feature type="transmembrane region" description="Helical" evidence="1">
    <location>
        <begin position="5"/>
        <end position="21"/>
    </location>
</feature>
<proteinExistence type="predicted"/>